<feature type="compositionally biased region" description="Basic and acidic residues" evidence="1">
    <location>
        <begin position="284"/>
        <end position="293"/>
    </location>
</feature>
<reference evidence="3" key="1">
    <citation type="journal article" date="2018" name="Nat. Genet.">
        <title>Extensive intraspecific gene order and gene structural variations between Mo17 and other maize genomes.</title>
        <authorList>
            <person name="Sun S."/>
            <person name="Zhou Y."/>
            <person name="Chen J."/>
            <person name="Shi J."/>
            <person name="Zhao H."/>
            <person name="Zhao H."/>
            <person name="Song W."/>
            <person name="Zhang M."/>
            <person name="Cui Y."/>
            <person name="Dong X."/>
            <person name="Liu H."/>
            <person name="Ma X."/>
            <person name="Jiao Y."/>
            <person name="Wang B."/>
            <person name="Wei X."/>
            <person name="Stein J.C."/>
            <person name="Glaubitz J.C."/>
            <person name="Lu F."/>
            <person name="Yu G."/>
            <person name="Liang C."/>
            <person name="Fengler K."/>
            <person name="Li B."/>
            <person name="Rafalski A."/>
            <person name="Schnable P.S."/>
            <person name="Ware D.H."/>
            <person name="Buckler E.S."/>
            <person name="Lai J."/>
        </authorList>
    </citation>
    <scope>NUCLEOTIDE SEQUENCE [LARGE SCALE GENOMIC DNA]</scope>
    <source>
        <tissue evidence="3">Seedling</tissue>
    </source>
</reference>
<feature type="region of interest" description="Disordered" evidence="1">
    <location>
        <begin position="262"/>
        <end position="338"/>
    </location>
</feature>
<evidence type="ECO:0000313" key="3">
    <source>
        <dbReference type="EMBL" id="PWZ54009.1"/>
    </source>
</evidence>
<keyword evidence="2" id="KW-1133">Transmembrane helix</keyword>
<feature type="compositionally biased region" description="Pro residues" evidence="1">
    <location>
        <begin position="89"/>
        <end position="100"/>
    </location>
</feature>
<feature type="region of interest" description="Disordered" evidence="1">
    <location>
        <begin position="1"/>
        <end position="23"/>
    </location>
</feature>
<feature type="compositionally biased region" description="Basic and acidic residues" evidence="1">
    <location>
        <begin position="322"/>
        <end position="331"/>
    </location>
</feature>
<dbReference type="PANTHER" id="PTHR36381:SF1">
    <property type="entry name" value="ETHYLENE-REGULATED TRANSCRIPT 2 (ERT2)"/>
    <property type="match status" value="1"/>
</dbReference>
<gene>
    <name evidence="3" type="ORF">Zm00014a_033033</name>
</gene>
<keyword evidence="2" id="KW-0812">Transmembrane</keyword>
<name>A0A317Y5S4_MAIZE</name>
<feature type="region of interest" description="Disordered" evidence="1">
    <location>
        <begin position="59"/>
        <end position="129"/>
    </location>
</feature>
<sequence length="427" mass="43868">MLAVAGDGKGRRRSVLPKERPSGRLIRLLAALRPSRAGPLPVQTGFPTSLADLVVKNHGRLKKHPSPSTKRGAAASPSPSRSTPTSPSLFPPTESPPPPTAADAVSPPSDRPRPDHPPAQPPRRGKGGGFGPGLGLGFLAVSGVVASLALLVIWSKVVAAVTVASFSLYLVESVRSSSLPRRRPRAVVTERRLPLDGRGRVSPIREVDAATEPSRPSCCSDSDRGSDGRMLLVEESSGVLDESSNLRAKAKKKSWKKLLASAKKLHRGRRSKEAGSSGCDGDGDGSREGDDTARGGGNAKAADSSGSRRGAPSEIGAAADEAAAKEADSSRGSRGSQCVEVDAGHVEIDASVDDLIEEEEEQAGIRSPALVLVAIVLVGLVAGKVVALAVTVLCSAFLSSVQRSPCACGCGGGGGCSHGGRLELSMP</sequence>
<comment type="caution">
    <text evidence="3">The sequence shown here is derived from an EMBL/GenBank/DDBJ whole genome shotgun (WGS) entry which is preliminary data.</text>
</comment>
<organism evidence="3">
    <name type="scientific">Zea mays</name>
    <name type="common">Maize</name>
    <dbReference type="NCBI Taxonomy" id="4577"/>
    <lineage>
        <taxon>Eukaryota</taxon>
        <taxon>Viridiplantae</taxon>
        <taxon>Streptophyta</taxon>
        <taxon>Embryophyta</taxon>
        <taxon>Tracheophyta</taxon>
        <taxon>Spermatophyta</taxon>
        <taxon>Magnoliopsida</taxon>
        <taxon>Liliopsida</taxon>
        <taxon>Poales</taxon>
        <taxon>Poaceae</taxon>
        <taxon>PACMAD clade</taxon>
        <taxon>Panicoideae</taxon>
        <taxon>Andropogonodae</taxon>
        <taxon>Andropogoneae</taxon>
        <taxon>Tripsacinae</taxon>
        <taxon>Zea</taxon>
    </lineage>
</organism>
<evidence type="ECO:0000256" key="1">
    <source>
        <dbReference type="SAM" id="MobiDB-lite"/>
    </source>
</evidence>
<dbReference type="ExpressionAtlas" id="A0A317Y5S4">
    <property type="expression patterns" value="baseline and differential"/>
</dbReference>
<dbReference type="PANTHER" id="PTHR36381">
    <property type="entry name" value="ETHYLENE-REGULATED TRANSCRIPT 2 (ERT2)"/>
    <property type="match status" value="1"/>
</dbReference>
<accession>A0A317Y5S4</accession>
<feature type="compositionally biased region" description="Low complexity" evidence="1">
    <location>
        <begin position="73"/>
        <end position="88"/>
    </location>
</feature>
<dbReference type="Proteomes" id="UP000251960">
    <property type="component" value="Chromosome 1"/>
</dbReference>
<keyword evidence="2" id="KW-0472">Membrane</keyword>
<feature type="region of interest" description="Disordered" evidence="1">
    <location>
        <begin position="205"/>
        <end position="226"/>
    </location>
</feature>
<feature type="transmembrane region" description="Helical" evidence="2">
    <location>
        <begin position="130"/>
        <end position="151"/>
    </location>
</feature>
<dbReference type="AlphaFoldDB" id="A0A317Y5S4"/>
<feature type="transmembrane region" description="Helical" evidence="2">
    <location>
        <begin position="369"/>
        <end position="398"/>
    </location>
</feature>
<dbReference type="EMBL" id="NCVQ01000001">
    <property type="protein sequence ID" value="PWZ54009.1"/>
    <property type="molecule type" value="Genomic_DNA"/>
</dbReference>
<protein>
    <submittedName>
        <fullName evidence="3">Uncharacterized protein</fullName>
    </submittedName>
</protein>
<evidence type="ECO:0000256" key="2">
    <source>
        <dbReference type="SAM" id="Phobius"/>
    </source>
</evidence>
<proteinExistence type="predicted"/>